<keyword evidence="1" id="KW-1133">Transmembrane helix</keyword>
<dbReference type="Proteomes" id="UP000190852">
    <property type="component" value="Unassembled WGS sequence"/>
</dbReference>
<name>A0A1T5D651_9BACT</name>
<proteinExistence type="predicted"/>
<gene>
    <name evidence="2" type="ORF">SAMN05660349_02294</name>
</gene>
<evidence type="ECO:0000313" key="2">
    <source>
        <dbReference type="EMBL" id="SKB67258.1"/>
    </source>
</evidence>
<evidence type="ECO:0000313" key="3">
    <source>
        <dbReference type="Proteomes" id="UP000190852"/>
    </source>
</evidence>
<dbReference type="AlphaFoldDB" id="A0A1T5D651"/>
<feature type="transmembrane region" description="Helical" evidence="1">
    <location>
        <begin position="114"/>
        <end position="132"/>
    </location>
</feature>
<keyword evidence="3" id="KW-1185">Reference proteome</keyword>
<dbReference type="EMBL" id="FUYQ01000016">
    <property type="protein sequence ID" value="SKB67258.1"/>
    <property type="molecule type" value="Genomic_DNA"/>
</dbReference>
<dbReference type="RefSeq" id="WP_079683756.1">
    <property type="nucleotide sequence ID" value="NZ_FUYQ01000016.1"/>
</dbReference>
<protein>
    <submittedName>
        <fullName evidence="2">Uncharacterized protein</fullName>
    </submittedName>
</protein>
<keyword evidence="1" id="KW-0812">Transmembrane</keyword>
<reference evidence="3" key="1">
    <citation type="submission" date="2017-02" db="EMBL/GenBank/DDBJ databases">
        <authorList>
            <person name="Varghese N."/>
            <person name="Submissions S."/>
        </authorList>
    </citation>
    <scope>NUCLEOTIDE SEQUENCE [LARGE SCALE GENOMIC DNA]</scope>
    <source>
        <strain evidence="3">DSM 24967</strain>
    </source>
</reference>
<accession>A0A1T5D651</accession>
<keyword evidence="1" id="KW-0472">Membrane</keyword>
<evidence type="ECO:0000256" key="1">
    <source>
        <dbReference type="SAM" id="Phobius"/>
    </source>
</evidence>
<feature type="transmembrane region" description="Helical" evidence="1">
    <location>
        <begin position="7"/>
        <end position="30"/>
    </location>
</feature>
<organism evidence="2 3">
    <name type="scientific">Parabacteroides chartae</name>
    <dbReference type="NCBI Taxonomy" id="1037355"/>
    <lineage>
        <taxon>Bacteria</taxon>
        <taxon>Pseudomonadati</taxon>
        <taxon>Bacteroidota</taxon>
        <taxon>Bacteroidia</taxon>
        <taxon>Bacteroidales</taxon>
        <taxon>Tannerellaceae</taxon>
        <taxon>Parabacteroides</taxon>
    </lineage>
</organism>
<sequence>MKIIVKLFFILGIAFGGLGLLYSFSMLFALNGLGEIFEINEARSVKTEIIRDSTHIRILYSYKVEGKVYQDNYKMFVEYFEQCGIDTIVVKYNKYFPMVSFIDGVPLKIRQQKINMFLSTFFLVFLILVWKLSNRDKWIKTYEEVGNRPWLYPDDKTIKNSFRRLVNRLFKK</sequence>